<accession>A0A6P1T5L3</accession>
<dbReference type="KEGG" id="amaq:GO499_18185"/>
<reference evidence="1 2" key="1">
    <citation type="submission" date="2019-12" db="EMBL/GenBank/DDBJ databases">
        <title>Complete genome sequence of Algicella marina strain 9Alg 56(T) isolated from the red alga Tichocarpus crinitus.</title>
        <authorList>
            <person name="Kim S.-G."/>
            <person name="Nedashkovskaya O.I."/>
        </authorList>
    </citation>
    <scope>NUCLEOTIDE SEQUENCE [LARGE SCALE GENOMIC DNA]</scope>
    <source>
        <strain evidence="1 2">9Alg 56</strain>
    </source>
</reference>
<dbReference type="EMBL" id="CP046620">
    <property type="protein sequence ID" value="QHQ36973.1"/>
    <property type="molecule type" value="Genomic_DNA"/>
</dbReference>
<proteinExistence type="predicted"/>
<protein>
    <submittedName>
        <fullName evidence="1">Uncharacterized protein</fullName>
    </submittedName>
</protein>
<evidence type="ECO:0000313" key="2">
    <source>
        <dbReference type="Proteomes" id="UP000464495"/>
    </source>
</evidence>
<dbReference type="AlphaFoldDB" id="A0A6P1T5L3"/>
<keyword evidence="2" id="KW-1185">Reference proteome</keyword>
<dbReference type="RefSeq" id="WP_161863515.1">
    <property type="nucleotide sequence ID" value="NZ_CP046620.1"/>
</dbReference>
<sequence>MSDLHTYLQSEFRDLSANRLGHHADMAGAERFALASYLRQSGEFGPRVPVNPAHYLRALSTDAPARAPRSSGFAFPLRLSFRLPRFGLRIPQKI</sequence>
<dbReference type="Proteomes" id="UP000464495">
    <property type="component" value="Chromosome"/>
</dbReference>
<organism evidence="1 2">
    <name type="scientific">Algicella marina</name>
    <dbReference type="NCBI Taxonomy" id="2683284"/>
    <lineage>
        <taxon>Bacteria</taxon>
        <taxon>Pseudomonadati</taxon>
        <taxon>Pseudomonadota</taxon>
        <taxon>Alphaproteobacteria</taxon>
        <taxon>Rhodobacterales</taxon>
        <taxon>Paracoccaceae</taxon>
        <taxon>Algicella</taxon>
    </lineage>
</organism>
<evidence type="ECO:0000313" key="1">
    <source>
        <dbReference type="EMBL" id="QHQ36973.1"/>
    </source>
</evidence>
<name>A0A6P1T5L3_9RHOB</name>
<gene>
    <name evidence="1" type="ORF">GO499_18185</name>
</gene>